<dbReference type="GO" id="GO:0019843">
    <property type="term" value="F:rRNA binding"/>
    <property type="evidence" value="ECO:0007669"/>
    <property type="project" value="UniProtKB-KW"/>
</dbReference>
<proteinExistence type="inferred from homology"/>
<dbReference type="AlphaFoldDB" id="A0A381YL74"/>
<evidence type="ECO:0000256" key="1">
    <source>
        <dbReference type="ARBA" id="ARBA00006540"/>
    </source>
</evidence>
<evidence type="ECO:0000256" key="2">
    <source>
        <dbReference type="ARBA" id="ARBA00022730"/>
    </source>
</evidence>
<dbReference type="InterPro" id="IPR009000">
    <property type="entry name" value="Transl_B-barrel_sf"/>
</dbReference>
<dbReference type="InterPro" id="IPR019927">
    <property type="entry name" value="Ribosomal_uL3_bac/org-type"/>
</dbReference>
<evidence type="ECO:0000256" key="3">
    <source>
        <dbReference type="ARBA" id="ARBA00022884"/>
    </source>
</evidence>
<protein>
    <recommendedName>
        <fullName evidence="8">50S ribosomal protein L3</fullName>
    </recommendedName>
</protein>
<evidence type="ECO:0000256" key="5">
    <source>
        <dbReference type="ARBA" id="ARBA00023274"/>
    </source>
</evidence>
<sequence>MTLGLIGKKIGMTREFFSSGTSVPVTVLKIEKGRVIDIYTKEKNGYSAVKLGFLKIKNSKLTNQMKGFFSKKNTEPKKILKEYRIDKTEDYKIGNEIGLELFKDSKFIDVRSKTIGKGFAGVMKKYNFAGLRATHGVSVSHRSHGSTGQRQDPGKVFKGKKMAGHMGAKYRTILNLEIVRSDPENNLIYIKGSIPGSKNEIVYLRKSVKSFNRKTILKKEQHMEKMVAKEIAQPSKKKAAPKTEDKKKDTKDIKKTENKKK</sequence>
<keyword evidence="4" id="KW-0689">Ribosomal protein</keyword>
<dbReference type="NCBIfam" id="TIGR03625">
    <property type="entry name" value="L3_bact"/>
    <property type="match status" value="1"/>
</dbReference>
<keyword evidence="3" id="KW-0694">RNA-binding</keyword>
<dbReference type="EMBL" id="UINC01018399">
    <property type="protein sequence ID" value="SVA77253.1"/>
    <property type="molecule type" value="Genomic_DNA"/>
</dbReference>
<dbReference type="GO" id="GO:0022625">
    <property type="term" value="C:cytosolic large ribosomal subunit"/>
    <property type="evidence" value="ECO:0007669"/>
    <property type="project" value="TreeGrafter"/>
</dbReference>
<feature type="region of interest" description="Disordered" evidence="6">
    <location>
        <begin position="228"/>
        <end position="261"/>
    </location>
</feature>
<feature type="compositionally biased region" description="Basic and acidic residues" evidence="6">
    <location>
        <begin position="241"/>
        <end position="261"/>
    </location>
</feature>
<organism evidence="7">
    <name type="scientific">marine metagenome</name>
    <dbReference type="NCBI Taxonomy" id="408172"/>
    <lineage>
        <taxon>unclassified sequences</taxon>
        <taxon>metagenomes</taxon>
        <taxon>ecological metagenomes</taxon>
    </lineage>
</organism>
<evidence type="ECO:0008006" key="8">
    <source>
        <dbReference type="Google" id="ProtNLM"/>
    </source>
</evidence>
<name>A0A381YL74_9ZZZZ</name>
<gene>
    <name evidence="7" type="ORF">METZ01_LOCUS130107</name>
</gene>
<evidence type="ECO:0000256" key="6">
    <source>
        <dbReference type="SAM" id="MobiDB-lite"/>
    </source>
</evidence>
<dbReference type="Gene3D" id="2.40.30.10">
    <property type="entry name" value="Translation factors"/>
    <property type="match status" value="1"/>
</dbReference>
<comment type="similarity">
    <text evidence="1">Belongs to the universal ribosomal protein uL3 family.</text>
</comment>
<evidence type="ECO:0000313" key="7">
    <source>
        <dbReference type="EMBL" id="SVA77253.1"/>
    </source>
</evidence>
<dbReference type="PANTHER" id="PTHR11229:SF16">
    <property type="entry name" value="LARGE RIBOSOMAL SUBUNIT PROTEIN UL3C"/>
    <property type="match status" value="1"/>
</dbReference>
<keyword evidence="2" id="KW-0699">rRNA-binding</keyword>
<dbReference type="FunFam" id="2.40.30.10:FF:000004">
    <property type="entry name" value="50S ribosomal protein L3"/>
    <property type="match status" value="1"/>
</dbReference>
<dbReference type="SUPFAM" id="SSF50447">
    <property type="entry name" value="Translation proteins"/>
    <property type="match status" value="1"/>
</dbReference>
<evidence type="ECO:0000256" key="4">
    <source>
        <dbReference type="ARBA" id="ARBA00022980"/>
    </source>
</evidence>
<dbReference type="PANTHER" id="PTHR11229">
    <property type="entry name" value="50S RIBOSOMAL PROTEIN L3"/>
    <property type="match status" value="1"/>
</dbReference>
<dbReference type="GO" id="GO:0003735">
    <property type="term" value="F:structural constituent of ribosome"/>
    <property type="evidence" value="ECO:0007669"/>
    <property type="project" value="InterPro"/>
</dbReference>
<dbReference type="GO" id="GO:0006412">
    <property type="term" value="P:translation"/>
    <property type="evidence" value="ECO:0007669"/>
    <property type="project" value="InterPro"/>
</dbReference>
<reference evidence="7" key="1">
    <citation type="submission" date="2018-05" db="EMBL/GenBank/DDBJ databases">
        <authorList>
            <person name="Lanie J.A."/>
            <person name="Ng W.-L."/>
            <person name="Kazmierczak K.M."/>
            <person name="Andrzejewski T.M."/>
            <person name="Davidsen T.M."/>
            <person name="Wayne K.J."/>
            <person name="Tettelin H."/>
            <person name="Glass J.I."/>
            <person name="Rusch D."/>
            <person name="Podicherti R."/>
            <person name="Tsui H.-C.T."/>
            <person name="Winkler M.E."/>
        </authorList>
    </citation>
    <scope>NUCLEOTIDE SEQUENCE</scope>
</reference>
<dbReference type="Gene3D" id="3.30.160.810">
    <property type="match status" value="1"/>
</dbReference>
<accession>A0A381YL74</accession>
<dbReference type="InterPro" id="IPR000597">
    <property type="entry name" value="Ribosomal_uL3"/>
</dbReference>
<keyword evidence="5" id="KW-0687">Ribonucleoprotein</keyword>
<dbReference type="HAMAP" id="MF_01325_B">
    <property type="entry name" value="Ribosomal_uL3_B"/>
    <property type="match status" value="1"/>
</dbReference>
<dbReference type="Pfam" id="PF00297">
    <property type="entry name" value="Ribosomal_L3"/>
    <property type="match status" value="1"/>
</dbReference>